<dbReference type="Pfam" id="PF03432">
    <property type="entry name" value="Relaxase"/>
    <property type="match status" value="1"/>
</dbReference>
<accession>A0ABV2I046</accession>
<feature type="region of interest" description="Disordered" evidence="1">
    <location>
        <begin position="881"/>
        <end position="945"/>
    </location>
</feature>
<organism evidence="3 4">
    <name type="scientific">Mesorhizobium shonense</name>
    <dbReference type="NCBI Taxonomy" id="1209948"/>
    <lineage>
        <taxon>Bacteria</taxon>
        <taxon>Pseudomonadati</taxon>
        <taxon>Pseudomonadota</taxon>
        <taxon>Alphaproteobacteria</taxon>
        <taxon>Hyphomicrobiales</taxon>
        <taxon>Phyllobacteriaceae</taxon>
        <taxon>Mesorhizobium</taxon>
    </lineage>
</organism>
<reference evidence="3 4" key="1">
    <citation type="submission" date="2024-06" db="EMBL/GenBank/DDBJ databases">
        <title>Genomic Encyclopedia of Type Strains, Phase IV (KMG-IV): sequencing the most valuable type-strain genomes for metagenomic binning, comparative biology and taxonomic classification.</title>
        <authorList>
            <person name="Goeker M."/>
        </authorList>
    </citation>
    <scope>NUCLEOTIDE SEQUENCE [LARGE SCALE GENOMIC DNA]</scope>
    <source>
        <strain evidence="3 4">DSM 29846</strain>
    </source>
</reference>
<keyword evidence="4" id="KW-1185">Reference proteome</keyword>
<dbReference type="EMBL" id="JBEPLM010000013">
    <property type="protein sequence ID" value="MET3596161.1"/>
    <property type="molecule type" value="Genomic_DNA"/>
</dbReference>
<gene>
    <name evidence="3" type="ORF">ABID26_005578</name>
</gene>
<dbReference type="Proteomes" id="UP001549036">
    <property type="component" value="Unassembled WGS sequence"/>
</dbReference>
<feature type="region of interest" description="Disordered" evidence="1">
    <location>
        <begin position="804"/>
        <end position="844"/>
    </location>
</feature>
<evidence type="ECO:0000259" key="2">
    <source>
        <dbReference type="Pfam" id="PF03432"/>
    </source>
</evidence>
<feature type="compositionally biased region" description="Basic and acidic residues" evidence="1">
    <location>
        <begin position="926"/>
        <end position="945"/>
    </location>
</feature>
<evidence type="ECO:0000256" key="1">
    <source>
        <dbReference type="SAM" id="MobiDB-lite"/>
    </source>
</evidence>
<dbReference type="RefSeq" id="WP_354417127.1">
    <property type="nucleotide sequence ID" value="NZ_JBEPLM010000013.1"/>
</dbReference>
<feature type="compositionally biased region" description="Basic and acidic residues" evidence="1">
    <location>
        <begin position="606"/>
        <end position="628"/>
    </location>
</feature>
<evidence type="ECO:0000313" key="4">
    <source>
        <dbReference type="Proteomes" id="UP001549036"/>
    </source>
</evidence>
<name>A0ABV2I046_9HYPH</name>
<feature type="compositionally biased region" description="Basic and acidic residues" evidence="1">
    <location>
        <begin position="881"/>
        <end position="892"/>
    </location>
</feature>
<feature type="compositionally biased region" description="Basic and acidic residues" evidence="1">
    <location>
        <begin position="901"/>
        <end position="916"/>
    </location>
</feature>
<evidence type="ECO:0000313" key="3">
    <source>
        <dbReference type="EMBL" id="MET3596161.1"/>
    </source>
</evidence>
<feature type="compositionally biased region" description="Basic and acidic residues" evidence="1">
    <location>
        <begin position="804"/>
        <end position="815"/>
    </location>
</feature>
<sequence>MEFFPGAFEREWERRRAMLMHEMRLGQVEKVDWDEPRRGGAARLAEEGFRKFARSPRRNGGSHLRWTHGEAGSSGRSMRARFAALARGSQPAVVKLASYGGGARAAAMMSYTSRGGELAVENERGERVLGRDAVAKQWAEWDHLFDNRAASRDVAVFHVSINSASLSSDVDQDDQLREILRSGFGDRQFVYTARKRDPDELYVSGVVVLRDGSGERLTGDRKAAEIVQQRYDDTDAGRDIEARFRFHGYGNGVEWGTARIRQLVARTNGEVRDNTGRLIGDAALAGDLVQKEWRKALHSRKGRDVMHLINSARAGTDASAFEGAVREFLGEQFAGHRYVFAVHDPARDPKEMEEGGKRPHIHAHAIVTVRSETGGRIVTSPQLFREWRSVMAEKAREQGIHMELTDRREFAGAPAYTRNQVRPVSYRGRTEHEGTSHAAQARYRAKRSNRINLAASDRSRQYAAKAAEIWNEIANEERGTREGAFAMQQRARFDGLAENNQAGRAFAARDRETVKNAIGMMELVDFVKGEDGKMREMTRQEFEAYENRVEAVLASLGRTLHATDRAEFDKIAATVREVVDIRREFLELLERQAGFSSIETIRRDHTEEIRTGDERRQLQDADFSHMAEGDVGAEGSTKGNRDRRHIGGEGHTAQQDLFDSAVARHGESAVREGGEILAEYDAAFQSLDRAATRYSSDYFRADISDDERTAVRADYAAASNRYDAVLQSYAREALDGNTYLYEQSKGEENLLMALKEEATHRAARRRIDMYDPSRNSAVRNNDEQAVCAGDELFARIDSARMEAHSLYEPETRDSRSASSSGRAETEAEQDARVARQTEAESRHRDLLREAARAALDGNNYIREMATIRHDLNNEIHLESRRRVEAEQSRDENVDGVSGRFELGDRGARSNEEDKADAPQQHVPRLRRIELEIERRQDRGRDDRGR</sequence>
<proteinExistence type="predicted"/>
<feature type="domain" description="MobA/VirD2-like nuclease" evidence="2">
    <location>
        <begin position="294"/>
        <end position="399"/>
    </location>
</feature>
<protein>
    <recommendedName>
        <fullName evidence="2">MobA/VirD2-like nuclease domain-containing protein</fullName>
    </recommendedName>
</protein>
<feature type="compositionally biased region" description="Basic and acidic residues" evidence="1">
    <location>
        <begin position="823"/>
        <end position="844"/>
    </location>
</feature>
<feature type="region of interest" description="Disordered" evidence="1">
    <location>
        <begin position="606"/>
        <end position="648"/>
    </location>
</feature>
<dbReference type="InterPro" id="IPR005094">
    <property type="entry name" value="Endonuclease_MobA/VirD2"/>
</dbReference>
<comment type="caution">
    <text evidence="3">The sequence shown here is derived from an EMBL/GenBank/DDBJ whole genome shotgun (WGS) entry which is preliminary data.</text>
</comment>